<evidence type="ECO:0000259" key="1">
    <source>
        <dbReference type="PROSITE" id="PS50887"/>
    </source>
</evidence>
<dbReference type="EMBL" id="QNZL01000299">
    <property type="protein sequence ID" value="RTZ76845.1"/>
    <property type="molecule type" value="Genomic_DNA"/>
</dbReference>
<protein>
    <submittedName>
        <fullName evidence="2">Response regulator PleD</fullName>
    </submittedName>
</protein>
<dbReference type="GO" id="GO:0005886">
    <property type="term" value="C:plasma membrane"/>
    <property type="evidence" value="ECO:0007669"/>
    <property type="project" value="TreeGrafter"/>
</dbReference>
<dbReference type="InterPro" id="IPR043128">
    <property type="entry name" value="Rev_trsase/Diguanyl_cyclase"/>
</dbReference>
<evidence type="ECO:0000313" key="3">
    <source>
        <dbReference type="Proteomes" id="UP000286801"/>
    </source>
</evidence>
<accession>A0A432FZS1</accession>
<dbReference type="InterPro" id="IPR050469">
    <property type="entry name" value="Diguanylate_Cyclase"/>
</dbReference>
<dbReference type="Pfam" id="PF00990">
    <property type="entry name" value="GGDEF"/>
    <property type="match status" value="1"/>
</dbReference>
<gene>
    <name evidence="2" type="ORF">DSY97_11275</name>
</gene>
<dbReference type="Gene3D" id="3.30.70.270">
    <property type="match status" value="1"/>
</dbReference>
<dbReference type="GO" id="GO:0043709">
    <property type="term" value="P:cell adhesion involved in single-species biofilm formation"/>
    <property type="evidence" value="ECO:0007669"/>
    <property type="project" value="TreeGrafter"/>
</dbReference>
<evidence type="ECO:0000313" key="2">
    <source>
        <dbReference type="EMBL" id="RTZ76845.1"/>
    </source>
</evidence>
<dbReference type="InterPro" id="IPR000160">
    <property type="entry name" value="GGDEF_dom"/>
</dbReference>
<dbReference type="Proteomes" id="UP000286801">
    <property type="component" value="Unassembled WGS sequence"/>
</dbReference>
<dbReference type="PANTHER" id="PTHR45138:SF9">
    <property type="entry name" value="DIGUANYLATE CYCLASE DGCM-RELATED"/>
    <property type="match status" value="1"/>
</dbReference>
<comment type="caution">
    <text evidence="2">The sequence shown here is derived from an EMBL/GenBank/DDBJ whole genome shotgun (WGS) entry which is preliminary data.</text>
</comment>
<dbReference type="InterPro" id="IPR029787">
    <property type="entry name" value="Nucleotide_cyclase"/>
</dbReference>
<feature type="non-terminal residue" evidence="2">
    <location>
        <position position="1"/>
    </location>
</feature>
<name>A0A432FZS1_9DELT</name>
<dbReference type="GO" id="GO:0052621">
    <property type="term" value="F:diguanylate cyclase activity"/>
    <property type="evidence" value="ECO:0007669"/>
    <property type="project" value="TreeGrafter"/>
</dbReference>
<organism evidence="2 3">
    <name type="scientific">SAR324 cluster bacterium</name>
    <dbReference type="NCBI Taxonomy" id="2024889"/>
    <lineage>
        <taxon>Bacteria</taxon>
        <taxon>Deltaproteobacteria</taxon>
        <taxon>SAR324 cluster</taxon>
    </lineage>
</organism>
<sequence length="53" mass="5838">QEQQPLGNLTCTFGIATFPEDADARELLLKKADDCLYEGKERGRNTVVAAEPD</sequence>
<proteinExistence type="predicted"/>
<dbReference type="SUPFAM" id="SSF55073">
    <property type="entry name" value="Nucleotide cyclase"/>
    <property type="match status" value="1"/>
</dbReference>
<feature type="domain" description="GGDEF" evidence="1">
    <location>
        <begin position="1"/>
        <end position="52"/>
    </location>
</feature>
<dbReference type="PROSITE" id="PS50887">
    <property type="entry name" value="GGDEF"/>
    <property type="match status" value="1"/>
</dbReference>
<dbReference type="AlphaFoldDB" id="A0A432FZS1"/>
<dbReference type="PANTHER" id="PTHR45138">
    <property type="entry name" value="REGULATORY COMPONENTS OF SENSORY TRANSDUCTION SYSTEM"/>
    <property type="match status" value="1"/>
</dbReference>
<reference evidence="2 3" key="1">
    <citation type="submission" date="2018-06" db="EMBL/GenBank/DDBJ databases">
        <title>Combined omics and stable isotope probing to characterize newly discovered Mariana Back-Arc vent microbial communities.</title>
        <authorList>
            <person name="Trembath-Reichert E."/>
            <person name="Huber J.A."/>
        </authorList>
    </citation>
    <scope>NUCLEOTIDE SEQUENCE [LARGE SCALE GENOMIC DNA]</scope>
    <source>
        <strain evidence="2">MAG 63_1</strain>
    </source>
</reference>
<dbReference type="GO" id="GO:1902201">
    <property type="term" value="P:negative regulation of bacterial-type flagellum-dependent cell motility"/>
    <property type="evidence" value="ECO:0007669"/>
    <property type="project" value="TreeGrafter"/>
</dbReference>